<evidence type="ECO:0000256" key="1">
    <source>
        <dbReference type="SAM" id="MobiDB-lite"/>
    </source>
</evidence>
<feature type="region of interest" description="Disordered" evidence="1">
    <location>
        <begin position="289"/>
        <end position="339"/>
    </location>
</feature>
<dbReference type="AlphaFoldDB" id="A0A388LXB6"/>
<feature type="compositionally biased region" description="Basic and acidic residues" evidence="1">
    <location>
        <begin position="383"/>
        <end position="396"/>
    </location>
</feature>
<protein>
    <recommendedName>
        <fullName evidence="4">Retrotransposon gag domain-containing protein</fullName>
    </recommendedName>
</protein>
<dbReference type="EMBL" id="BFEA01000588">
    <property type="protein sequence ID" value="GBG86967.1"/>
    <property type="molecule type" value="Genomic_DNA"/>
</dbReference>
<evidence type="ECO:0000313" key="2">
    <source>
        <dbReference type="EMBL" id="GBG86967.1"/>
    </source>
</evidence>
<comment type="caution">
    <text evidence="2">The sequence shown here is derived from an EMBL/GenBank/DDBJ whole genome shotgun (WGS) entry which is preliminary data.</text>
</comment>
<evidence type="ECO:0000313" key="3">
    <source>
        <dbReference type="Proteomes" id="UP000265515"/>
    </source>
</evidence>
<sequence length="472" mass="53176">MAIVAASGSWKETRNEMMRKYLKAEKMTTETELAAVQRKNYATYNDFLRAFTLVALRIPGVTEWILSKYFLRQFSEFDKDKIMSAYQQTNKFEYTRDIDFSTVTNLAEKTVVTETLVLLTEGKVIDLTGKTGDTVKKGIESLHERVHGVDNKIETVENALLVMQAEVSRPSLPLQEVVVPAAVANRGYARKDPSNEQCRYCTMIGRFVEEAPEPQEQETEEAEAPQGVANLERIPRDLEDLEKTFADIRLSLPDREGGEVMRAPPETKLNFHALPVGKLKVQIETHHTDALVDGGPGKKKTARKTKMEFGNENDNNFINRPSGERGPRPTGEPSTKKRKLYVGFDFNLVVGRGGRKQGTRGPSPLREGEGIYVPSESESEGENTSRGKRQEPDKGESQGPIWEGAESGKQHVWHNDVCDERPHRHEREECEGECSPIRDGSSDENEEEPNEVIDINSGKEDEEVTRPVEEVR</sequence>
<gene>
    <name evidence="2" type="ORF">CBR_g44421</name>
</gene>
<accession>A0A388LXB6</accession>
<keyword evidence="3" id="KW-1185">Reference proteome</keyword>
<feature type="region of interest" description="Disordered" evidence="1">
    <location>
        <begin position="351"/>
        <end position="472"/>
    </location>
</feature>
<organism evidence="2 3">
    <name type="scientific">Chara braunii</name>
    <name type="common">Braun's stonewort</name>
    <dbReference type="NCBI Taxonomy" id="69332"/>
    <lineage>
        <taxon>Eukaryota</taxon>
        <taxon>Viridiplantae</taxon>
        <taxon>Streptophyta</taxon>
        <taxon>Charophyceae</taxon>
        <taxon>Charales</taxon>
        <taxon>Characeae</taxon>
        <taxon>Chara</taxon>
    </lineage>
</organism>
<feature type="compositionally biased region" description="Basic and acidic residues" evidence="1">
    <location>
        <begin position="406"/>
        <end position="428"/>
    </location>
</feature>
<proteinExistence type="predicted"/>
<name>A0A388LXB6_CHABU</name>
<dbReference type="Proteomes" id="UP000265515">
    <property type="component" value="Unassembled WGS sequence"/>
</dbReference>
<evidence type="ECO:0008006" key="4">
    <source>
        <dbReference type="Google" id="ProtNLM"/>
    </source>
</evidence>
<feature type="compositionally biased region" description="Acidic residues" evidence="1">
    <location>
        <begin position="442"/>
        <end position="451"/>
    </location>
</feature>
<dbReference type="Gramene" id="GBG86967">
    <property type="protein sequence ID" value="GBG86967"/>
    <property type="gene ID" value="CBR_g44421"/>
</dbReference>
<reference evidence="2 3" key="1">
    <citation type="journal article" date="2018" name="Cell">
        <title>The Chara Genome: Secondary Complexity and Implications for Plant Terrestrialization.</title>
        <authorList>
            <person name="Nishiyama T."/>
            <person name="Sakayama H."/>
            <person name="Vries J.D."/>
            <person name="Buschmann H."/>
            <person name="Saint-Marcoux D."/>
            <person name="Ullrich K.K."/>
            <person name="Haas F.B."/>
            <person name="Vanderstraeten L."/>
            <person name="Becker D."/>
            <person name="Lang D."/>
            <person name="Vosolsobe S."/>
            <person name="Rombauts S."/>
            <person name="Wilhelmsson P.K.I."/>
            <person name="Janitza P."/>
            <person name="Kern R."/>
            <person name="Heyl A."/>
            <person name="Rumpler F."/>
            <person name="Villalobos L.I.A.C."/>
            <person name="Clay J.M."/>
            <person name="Skokan R."/>
            <person name="Toyoda A."/>
            <person name="Suzuki Y."/>
            <person name="Kagoshima H."/>
            <person name="Schijlen E."/>
            <person name="Tajeshwar N."/>
            <person name="Catarino B."/>
            <person name="Hetherington A.J."/>
            <person name="Saltykova A."/>
            <person name="Bonnot C."/>
            <person name="Breuninger H."/>
            <person name="Symeonidi A."/>
            <person name="Radhakrishnan G.V."/>
            <person name="Van Nieuwerburgh F."/>
            <person name="Deforce D."/>
            <person name="Chang C."/>
            <person name="Karol K.G."/>
            <person name="Hedrich R."/>
            <person name="Ulvskov P."/>
            <person name="Glockner G."/>
            <person name="Delwiche C.F."/>
            <person name="Petrasek J."/>
            <person name="Van de Peer Y."/>
            <person name="Friml J."/>
            <person name="Beilby M."/>
            <person name="Dolan L."/>
            <person name="Kohara Y."/>
            <person name="Sugano S."/>
            <person name="Fujiyama A."/>
            <person name="Delaux P.-M."/>
            <person name="Quint M."/>
            <person name="TheiBen G."/>
            <person name="Hagemann M."/>
            <person name="Harholt J."/>
            <person name="Dunand C."/>
            <person name="Zachgo S."/>
            <person name="Langdale J."/>
            <person name="Maumus F."/>
            <person name="Straeten D.V.D."/>
            <person name="Gould S.B."/>
            <person name="Rensing S.A."/>
        </authorList>
    </citation>
    <scope>NUCLEOTIDE SEQUENCE [LARGE SCALE GENOMIC DNA]</scope>
    <source>
        <strain evidence="2 3">S276</strain>
    </source>
</reference>